<evidence type="ECO:0000313" key="3">
    <source>
        <dbReference type="Proteomes" id="UP000829401"/>
    </source>
</evidence>
<dbReference type="EMBL" id="CP080467">
    <property type="protein sequence ID" value="UNO47420.1"/>
    <property type="molecule type" value="Genomic_DNA"/>
</dbReference>
<sequence length="242" mass="26581">MKYHDMLARLGIAHAHPGGGSVSEMWMNAISLPDGARVLDVGCGNGATACTLARRWNCEVTALDIRGKMLENTMAKARQEGVSIHTVLASAEELPFPDGSFDLIVCESILVFVRLHKALSEIRRVLKPDGQVVDVEMMTLRPVTPEWRAEVHNLYGVQQVLDLAGWRGAFRTAGFDCKVLRSGTIQSLPITDGQSGEGAAQLDALRDPQILQLIEANGRWIEENQQTMGYGVFLLTSPRKRT</sequence>
<dbReference type="Gene3D" id="3.40.50.150">
    <property type="entry name" value="Vaccinia Virus protein VP39"/>
    <property type="match status" value="1"/>
</dbReference>
<accession>A0A9E6ZND1</accession>
<dbReference type="GO" id="GO:0032259">
    <property type="term" value="P:methylation"/>
    <property type="evidence" value="ECO:0007669"/>
    <property type="project" value="UniProtKB-KW"/>
</dbReference>
<feature type="domain" description="Methyltransferase type 11" evidence="1">
    <location>
        <begin position="39"/>
        <end position="133"/>
    </location>
</feature>
<dbReference type="InterPro" id="IPR013216">
    <property type="entry name" value="Methyltransf_11"/>
</dbReference>
<proteinExistence type="predicted"/>
<dbReference type="Pfam" id="PF08241">
    <property type="entry name" value="Methyltransf_11"/>
    <property type="match status" value="1"/>
</dbReference>
<evidence type="ECO:0000313" key="2">
    <source>
        <dbReference type="EMBL" id="UNO47420.1"/>
    </source>
</evidence>
<dbReference type="Proteomes" id="UP000829401">
    <property type="component" value="Chromosome"/>
</dbReference>
<dbReference type="KEGG" id="aaco:K1I37_11910"/>
<keyword evidence="3" id="KW-1185">Reference proteome</keyword>
<keyword evidence="2" id="KW-0489">Methyltransferase</keyword>
<dbReference type="SUPFAM" id="SSF53335">
    <property type="entry name" value="S-adenosyl-L-methionine-dependent methyltransferases"/>
    <property type="match status" value="1"/>
</dbReference>
<dbReference type="PANTHER" id="PTHR43591:SF24">
    <property type="entry name" value="2-METHOXY-6-POLYPRENYL-1,4-BENZOQUINOL METHYLASE, MITOCHONDRIAL"/>
    <property type="match status" value="1"/>
</dbReference>
<dbReference type="OrthoDB" id="43862at2"/>
<dbReference type="PANTHER" id="PTHR43591">
    <property type="entry name" value="METHYLTRANSFERASE"/>
    <property type="match status" value="1"/>
</dbReference>
<dbReference type="InterPro" id="IPR029063">
    <property type="entry name" value="SAM-dependent_MTases_sf"/>
</dbReference>
<dbReference type="CDD" id="cd02440">
    <property type="entry name" value="AdoMet_MTases"/>
    <property type="match status" value="1"/>
</dbReference>
<dbReference type="RefSeq" id="WP_031218137.1">
    <property type="nucleotide sequence ID" value="NZ_AURB01000101.1"/>
</dbReference>
<dbReference type="AlphaFoldDB" id="A0A9E6ZND1"/>
<gene>
    <name evidence="2" type="ORF">K1I37_11910</name>
</gene>
<name>A0A9E6ZND1_ALIAG</name>
<protein>
    <submittedName>
        <fullName evidence="2">Class I SAM-dependent methyltransferase</fullName>
    </submittedName>
</protein>
<reference evidence="3" key="1">
    <citation type="journal article" date="2022" name="G3 (Bethesda)">
        <title>Unveiling the complete genome sequence of Alicyclobacillus acidoterrestris DSM 3922T, a taint-producing strain.</title>
        <authorList>
            <person name="Leonardo I.C."/>
            <person name="Barreto Crespo M.T."/>
            <person name="Gaspar F.B."/>
        </authorList>
    </citation>
    <scope>NUCLEOTIDE SEQUENCE [LARGE SCALE GENOMIC DNA]</scope>
    <source>
        <strain evidence="3">DSM 3922</strain>
    </source>
</reference>
<keyword evidence="2" id="KW-0808">Transferase</keyword>
<dbReference type="GO" id="GO:0008757">
    <property type="term" value="F:S-adenosylmethionine-dependent methyltransferase activity"/>
    <property type="evidence" value="ECO:0007669"/>
    <property type="project" value="InterPro"/>
</dbReference>
<organism evidence="2 3">
    <name type="scientific">Alicyclobacillus acidoterrestris (strain ATCC 49025 / DSM 3922 / CIP 106132 / NCIMB 13137 / GD3B)</name>
    <dbReference type="NCBI Taxonomy" id="1356854"/>
    <lineage>
        <taxon>Bacteria</taxon>
        <taxon>Bacillati</taxon>
        <taxon>Bacillota</taxon>
        <taxon>Bacilli</taxon>
        <taxon>Bacillales</taxon>
        <taxon>Alicyclobacillaceae</taxon>
        <taxon>Alicyclobacillus</taxon>
    </lineage>
</organism>
<evidence type="ECO:0000259" key="1">
    <source>
        <dbReference type="Pfam" id="PF08241"/>
    </source>
</evidence>